<reference evidence="1 2" key="1">
    <citation type="journal article" date="2017" name="Gigascience">
        <title>Genome sequence of the small brown planthopper, Laodelphax striatellus.</title>
        <authorList>
            <person name="Zhu J."/>
            <person name="Jiang F."/>
            <person name="Wang X."/>
            <person name="Yang P."/>
            <person name="Bao Y."/>
            <person name="Zhao W."/>
            <person name="Wang W."/>
            <person name="Lu H."/>
            <person name="Wang Q."/>
            <person name="Cui N."/>
            <person name="Li J."/>
            <person name="Chen X."/>
            <person name="Luo L."/>
            <person name="Yu J."/>
            <person name="Kang L."/>
            <person name="Cui F."/>
        </authorList>
    </citation>
    <scope>NUCLEOTIDE SEQUENCE [LARGE SCALE GENOMIC DNA]</scope>
    <source>
        <strain evidence="1">Lst14</strain>
    </source>
</reference>
<comment type="caution">
    <text evidence="1">The sequence shown here is derived from an EMBL/GenBank/DDBJ whole genome shotgun (WGS) entry which is preliminary data.</text>
</comment>
<sequence>VRLASIADQWEFLTHKTTEKSLKLKEANKQRTYIAAVKDLDFWLGEVESLLTSEDSGKDLASVQNLIKKHQL</sequence>
<dbReference type="PANTHER" id="PTHR11915">
    <property type="entry name" value="SPECTRIN/FILAMIN RELATED CYTOSKELETAL PROTEIN"/>
    <property type="match status" value="1"/>
</dbReference>
<dbReference type="EMBL" id="QKKF02026455">
    <property type="protein sequence ID" value="RZF36409.1"/>
    <property type="molecule type" value="Genomic_DNA"/>
</dbReference>
<dbReference type="SMR" id="A0A482WS13"/>
<feature type="non-terminal residue" evidence="1">
    <location>
        <position position="72"/>
    </location>
</feature>
<organism evidence="1 2">
    <name type="scientific">Laodelphax striatellus</name>
    <name type="common">Small brown planthopper</name>
    <name type="synonym">Delphax striatella</name>
    <dbReference type="NCBI Taxonomy" id="195883"/>
    <lineage>
        <taxon>Eukaryota</taxon>
        <taxon>Metazoa</taxon>
        <taxon>Ecdysozoa</taxon>
        <taxon>Arthropoda</taxon>
        <taxon>Hexapoda</taxon>
        <taxon>Insecta</taxon>
        <taxon>Pterygota</taxon>
        <taxon>Neoptera</taxon>
        <taxon>Paraneoptera</taxon>
        <taxon>Hemiptera</taxon>
        <taxon>Auchenorrhyncha</taxon>
        <taxon>Fulgoroidea</taxon>
        <taxon>Delphacidae</taxon>
        <taxon>Criomorphinae</taxon>
        <taxon>Laodelphax</taxon>
    </lineage>
</organism>
<feature type="non-terminal residue" evidence="1">
    <location>
        <position position="1"/>
    </location>
</feature>
<accession>A0A482WS13</accession>
<dbReference type="Gene3D" id="1.20.58.60">
    <property type="match status" value="1"/>
</dbReference>
<dbReference type="STRING" id="195883.A0A482WS13"/>
<evidence type="ECO:0000313" key="2">
    <source>
        <dbReference type="Proteomes" id="UP000291343"/>
    </source>
</evidence>
<dbReference type="OrthoDB" id="6018565at2759"/>
<dbReference type="AlphaFoldDB" id="A0A482WS13"/>
<dbReference type="Proteomes" id="UP000291343">
    <property type="component" value="Unassembled WGS sequence"/>
</dbReference>
<name>A0A482WS13_LAOST</name>
<dbReference type="InterPro" id="IPR002017">
    <property type="entry name" value="Spectrin_repeat"/>
</dbReference>
<dbReference type="Pfam" id="PF00435">
    <property type="entry name" value="Spectrin"/>
    <property type="match status" value="1"/>
</dbReference>
<evidence type="ECO:0000313" key="1">
    <source>
        <dbReference type="EMBL" id="RZF36409.1"/>
    </source>
</evidence>
<protein>
    <submittedName>
        <fullName evidence="1">Uncharacterized protein</fullName>
    </submittedName>
</protein>
<proteinExistence type="predicted"/>
<keyword evidence="2" id="KW-1185">Reference proteome</keyword>
<gene>
    <name evidence="1" type="ORF">LSTR_LSTR017657</name>
</gene>
<dbReference type="SUPFAM" id="SSF46966">
    <property type="entry name" value="Spectrin repeat"/>
    <property type="match status" value="1"/>
</dbReference>
<dbReference type="InParanoid" id="A0A482WS13"/>